<dbReference type="InterPro" id="IPR013762">
    <property type="entry name" value="Integrase-like_cat_sf"/>
</dbReference>
<evidence type="ECO:0000259" key="7">
    <source>
        <dbReference type="PROSITE" id="PS51898"/>
    </source>
</evidence>
<dbReference type="InterPro" id="IPR050808">
    <property type="entry name" value="Phage_Integrase"/>
</dbReference>
<evidence type="ECO:0000256" key="2">
    <source>
        <dbReference type="ARBA" id="ARBA00022908"/>
    </source>
</evidence>
<dbReference type="InterPro" id="IPR011010">
    <property type="entry name" value="DNA_brk_join_enz"/>
</dbReference>
<reference evidence="9" key="1">
    <citation type="submission" date="2013-06" db="EMBL/GenBank/DDBJ databases">
        <authorList>
            <person name="Mazano-Marin A."/>
        </authorList>
    </citation>
    <scope>NUCLEOTIDE SEQUENCE</scope>
    <source>
        <strain evidence="9">SCt-VLC</strain>
    </source>
</reference>
<dbReference type="EMBL" id="FR904244">
    <property type="protein sequence ID" value="CDG49194.1"/>
    <property type="molecule type" value="Genomic_DNA"/>
</dbReference>
<evidence type="ECO:0000256" key="5">
    <source>
        <dbReference type="PROSITE-ProRule" id="PRU01248"/>
    </source>
</evidence>
<dbReference type="InterPro" id="IPR002104">
    <property type="entry name" value="Integrase_catalytic"/>
</dbReference>
<gene>
    <name evidence="9" type="ORF">SCTVLC_2566</name>
</gene>
<dbReference type="Pfam" id="PF00589">
    <property type="entry name" value="Phage_integrase"/>
    <property type="match status" value="1"/>
</dbReference>
<dbReference type="OrthoDB" id="8781634at2"/>
<accession>A0A068RCU9</accession>
<evidence type="ECO:0000313" key="9">
    <source>
        <dbReference type="EMBL" id="CDG49194.1"/>
    </source>
</evidence>
<dbReference type="InterPro" id="IPR044068">
    <property type="entry name" value="CB"/>
</dbReference>
<dbReference type="InterPro" id="IPR016177">
    <property type="entry name" value="DNA-bd_dom_sf"/>
</dbReference>
<evidence type="ECO:0000256" key="6">
    <source>
        <dbReference type="SAM" id="MobiDB-lite"/>
    </source>
</evidence>
<dbReference type="PROSITE" id="PS51900">
    <property type="entry name" value="CB"/>
    <property type="match status" value="1"/>
</dbReference>
<dbReference type="Gene3D" id="1.10.150.130">
    <property type="match status" value="1"/>
</dbReference>
<dbReference type="GO" id="GO:0008907">
    <property type="term" value="F:integrase activity"/>
    <property type="evidence" value="ECO:0007669"/>
    <property type="project" value="InterPro"/>
</dbReference>
<dbReference type="GO" id="GO:0003677">
    <property type="term" value="F:DNA binding"/>
    <property type="evidence" value="ECO:0007669"/>
    <property type="project" value="UniProtKB-UniRule"/>
</dbReference>
<evidence type="ECO:0000256" key="3">
    <source>
        <dbReference type="ARBA" id="ARBA00023125"/>
    </source>
</evidence>
<keyword evidence="3 5" id="KW-0238">DNA-binding</keyword>
<dbReference type="PANTHER" id="PTHR30629">
    <property type="entry name" value="PROPHAGE INTEGRASE"/>
    <property type="match status" value="1"/>
</dbReference>
<dbReference type="SUPFAM" id="SSF56349">
    <property type="entry name" value="DNA breaking-rejoining enzymes"/>
    <property type="match status" value="1"/>
</dbReference>
<feature type="domain" description="Tyr recombinase" evidence="7">
    <location>
        <begin position="175"/>
        <end position="360"/>
    </location>
</feature>
<dbReference type="AlphaFoldDB" id="A0A068RCU9"/>
<keyword evidence="2" id="KW-0229">DNA integration</keyword>
<dbReference type="Pfam" id="PF22022">
    <property type="entry name" value="Phage_int_M"/>
    <property type="match status" value="1"/>
</dbReference>
<organism evidence="9">
    <name type="scientific">Serratia symbiotica SCt-VLC</name>
    <dbReference type="NCBI Taxonomy" id="1347341"/>
    <lineage>
        <taxon>Bacteria</taxon>
        <taxon>Pseudomonadati</taxon>
        <taxon>Pseudomonadota</taxon>
        <taxon>Gammaproteobacteria</taxon>
        <taxon>Enterobacterales</taxon>
        <taxon>Yersiniaceae</taxon>
        <taxon>Serratia</taxon>
        <taxon>Serratia symbiotica</taxon>
    </lineage>
</organism>
<evidence type="ECO:0000256" key="1">
    <source>
        <dbReference type="ARBA" id="ARBA00008857"/>
    </source>
</evidence>
<dbReference type="Gene3D" id="1.10.443.10">
    <property type="entry name" value="Intergrase catalytic core"/>
    <property type="match status" value="1"/>
</dbReference>
<dbReference type="RefSeq" id="WP_061771111.1">
    <property type="nucleotide sequence ID" value="NZ_FR904244.1"/>
</dbReference>
<proteinExistence type="inferred from homology"/>
<keyword evidence="4" id="KW-0233">DNA recombination</keyword>
<feature type="region of interest" description="Disordered" evidence="6">
    <location>
        <begin position="1"/>
        <end position="31"/>
    </location>
</feature>
<dbReference type="GO" id="GO:0006310">
    <property type="term" value="P:DNA recombination"/>
    <property type="evidence" value="ECO:0007669"/>
    <property type="project" value="UniProtKB-KW"/>
</dbReference>
<dbReference type="InterPro" id="IPR015094">
    <property type="entry name" value="Integrase_lambda-typ_DNA-bd_N"/>
</dbReference>
<name>A0A068RCU9_9GAMM</name>
<dbReference type="InterPro" id="IPR053876">
    <property type="entry name" value="Phage_int_M"/>
</dbReference>
<feature type="domain" description="Core-binding (CB)" evidence="8">
    <location>
        <begin position="74"/>
        <end position="155"/>
    </location>
</feature>
<dbReference type="SUPFAM" id="SSF54171">
    <property type="entry name" value="DNA-binding domain"/>
    <property type="match status" value="1"/>
</dbReference>
<dbReference type="Pfam" id="PF09003">
    <property type="entry name" value="Arm-DNA-bind_1"/>
    <property type="match status" value="1"/>
</dbReference>
<comment type="similarity">
    <text evidence="1">Belongs to the 'phage' integrase family.</text>
</comment>
<sequence length="361" mass="40303">MAARPRSRKNRDLPPNLYESQGHYQWRDPRDGKRYGLGTDKTDAINEAVEANLMIYNLQNKLRLADRLQGADIMTLGNHLDNFLGILKKRELADSTLRQRGLQIGYIKDKIGDLLLSRVTTKDVAGMMDSYVHQGKKATAVKLRQILNDAFNEAIAAGHIKDNPVTPTKAPANKVSRSRLTITEYHQILDAIGDQQQWVKNMFDLALVTGQRRKDLAAMKFKDVHDGYLWIVQIKTGVRVSLPLSLSIPGEGLILEEVISRCRASGVVSKYLLHTVRGTNKGAGLKPGTLSKGFSTARDKTNLSWPGTEPSLHEIRSLSARLYTDLYGKEVAQAIMGHKTASMTDLYRDTRGAEWITVKVV</sequence>
<dbReference type="InterPro" id="IPR010998">
    <property type="entry name" value="Integrase_recombinase_N"/>
</dbReference>
<dbReference type="PROSITE" id="PS51898">
    <property type="entry name" value="TYR_RECOMBINASE"/>
    <property type="match status" value="1"/>
</dbReference>
<reference evidence="9" key="2">
    <citation type="journal article" date="2014" name="Genome Biol. Evol.">
        <title>Settling down: the genome of Serratia symbiotica from the aphid Cinara tujafilina zooms in on the process of accommodation to a cooperative intracellular life.</title>
        <authorList>
            <person name="Manzano-Marin A."/>
            <person name="Latorre A."/>
        </authorList>
    </citation>
    <scope>NUCLEOTIDE SEQUENCE</scope>
    <source>
        <strain evidence="9">SCt-VLC</strain>
    </source>
</reference>
<dbReference type="PANTHER" id="PTHR30629:SF2">
    <property type="entry name" value="PROPHAGE INTEGRASE INTS-RELATED"/>
    <property type="match status" value="1"/>
</dbReference>
<protein>
    <submittedName>
        <fullName evidence="9">Phage integrase family protein</fullName>
    </submittedName>
</protein>
<dbReference type="Gene3D" id="3.30.160.60">
    <property type="entry name" value="Classic Zinc Finger"/>
    <property type="match status" value="1"/>
</dbReference>
<evidence type="ECO:0000259" key="8">
    <source>
        <dbReference type="PROSITE" id="PS51900"/>
    </source>
</evidence>
<evidence type="ECO:0000256" key="4">
    <source>
        <dbReference type="ARBA" id="ARBA00023172"/>
    </source>
</evidence>